<accession>A0AAV9U9M0</accession>
<reference evidence="3 4" key="1">
    <citation type="submission" date="2019-10" db="EMBL/GenBank/DDBJ databases">
        <authorList>
            <person name="Palmer J.M."/>
        </authorList>
    </citation>
    <scope>NUCLEOTIDE SEQUENCE [LARGE SCALE GENOMIC DNA]</scope>
    <source>
        <strain evidence="3 4">TWF696</strain>
    </source>
</reference>
<dbReference type="EMBL" id="JAVHNQ010000011">
    <property type="protein sequence ID" value="KAK6336336.1"/>
    <property type="molecule type" value="Genomic_DNA"/>
</dbReference>
<evidence type="ECO:0000313" key="4">
    <source>
        <dbReference type="Proteomes" id="UP001375240"/>
    </source>
</evidence>
<evidence type="ECO:0000259" key="2">
    <source>
        <dbReference type="Pfam" id="PF10444"/>
    </source>
</evidence>
<feature type="region of interest" description="Disordered" evidence="1">
    <location>
        <begin position="253"/>
        <end position="287"/>
    </location>
</feature>
<feature type="compositionally biased region" description="Low complexity" evidence="1">
    <location>
        <begin position="391"/>
        <end position="407"/>
    </location>
</feature>
<feature type="compositionally biased region" description="Low complexity" evidence="1">
    <location>
        <begin position="348"/>
        <end position="357"/>
    </location>
</feature>
<feature type="compositionally biased region" description="Low complexity" evidence="1">
    <location>
        <begin position="33"/>
        <end position="44"/>
    </location>
</feature>
<protein>
    <recommendedName>
        <fullName evidence="2">Borealin N-terminal domain-containing protein</fullName>
    </recommendedName>
</protein>
<proteinExistence type="predicted"/>
<evidence type="ECO:0000313" key="3">
    <source>
        <dbReference type="EMBL" id="KAK6336336.1"/>
    </source>
</evidence>
<sequence>MPPIRRKKKGEDEPSEPAPAPKPTARSAGHAKTPSITTTSTTTSRANPLGNKTSRPINGQHPPDDAKQSSKLAVGRQNSTKHPSPAKPVIKTIAIIPEPKRDPSPVSPVSPIANDTNQLSLREPSPPSAEETQIVPHETNANAAQSRELEFQTPTSATRKRKVGRKISQFEKDRLIENIRYEVDRRAKALRQRYALQAEMLRQGIELRIGRVPYKMRNMTMGELYDRSIAATESAKEKEHAIEAKQVRKQLEDVRRLSNTATDGPPLKVSKKRAITPPPAAKPSQIPNSIVLKSPALKSPAPITATMRLVPQTSPVQSLPVMQSISPEKPPSFTQKAMTGIKNKLASKRAPAASTIAAPPPAPTTSLRTKTTTASAATTKKTTKTTKATKAKAATASSTATTAAPKKAGGRSLRSRK</sequence>
<feature type="region of interest" description="Disordered" evidence="1">
    <location>
        <begin position="343"/>
        <end position="417"/>
    </location>
</feature>
<comment type="caution">
    <text evidence="3">The sequence shown here is derived from an EMBL/GenBank/DDBJ whole genome shotgun (WGS) entry which is preliminary data.</text>
</comment>
<feature type="region of interest" description="Disordered" evidence="1">
    <location>
        <begin position="1"/>
        <end position="163"/>
    </location>
</feature>
<dbReference type="Proteomes" id="UP001375240">
    <property type="component" value="Unassembled WGS sequence"/>
</dbReference>
<dbReference type="InterPro" id="IPR018851">
    <property type="entry name" value="Borealin_N"/>
</dbReference>
<feature type="compositionally biased region" description="Low complexity" evidence="1">
    <location>
        <begin position="364"/>
        <end position="380"/>
    </location>
</feature>
<organism evidence="3 4">
    <name type="scientific">Orbilia brochopaga</name>
    <dbReference type="NCBI Taxonomy" id="3140254"/>
    <lineage>
        <taxon>Eukaryota</taxon>
        <taxon>Fungi</taxon>
        <taxon>Dikarya</taxon>
        <taxon>Ascomycota</taxon>
        <taxon>Pezizomycotina</taxon>
        <taxon>Orbiliomycetes</taxon>
        <taxon>Orbiliales</taxon>
        <taxon>Orbiliaceae</taxon>
        <taxon>Orbilia</taxon>
    </lineage>
</organism>
<feature type="domain" description="Borealin N-terminal" evidence="2">
    <location>
        <begin position="171"/>
        <end position="226"/>
    </location>
</feature>
<feature type="compositionally biased region" description="Basic residues" evidence="1">
    <location>
        <begin position="381"/>
        <end position="390"/>
    </location>
</feature>
<gene>
    <name evidence="3" type="ORF">TWF696_001897</name>
</gene>
<dbReference type="AlphaFoldDB" id="A0AAV9U9M0"/>
<keyword evidence="4" id="KW-1185">Reference proteome</keyword>
<evidence type="ECO:0000256" key="1">
    <source>
        <dbReference type="SAM" id="MobiDB-lite"/>
    </source>
</evidence>
<name>A0AAV9U9M0_9PEZI</name>
<dbReference type="Pfam" id="PF10444">
    <property type="entry name" value="Nbl1_Borealin_N"/>
    <property type="match status" value="1"/>
</dbReference>